<feature type="DNA-binding region" description="H-T-H motif" evidence="4">
    <location>
        <begin position="47"/>
        <end position="66"/>
    </location>
</feature>
<comment type="caution">
    <text evidence="6">The sequence shown here is derived from an EMBL/GenBank/DDBJ whole genome shotgun (WGS) entry which is preliminary data.</text>
</comment>
<dbReference type="InterPro" id="IPR009057">
    <property type="entry name" value="Homeodomain-like_sf"/>
</dbReference>
<gene>
    <name evidence="6" type="ORF">GCM10023094_40260</name>
</gene>
<evidence type="ECO:0000313" key="7">
    <source>
        <dbReference type="Proteomes" id="UP001501183"/>
    </source>
</evidence>
<dbReference type="PANTHER" id="PTHR30055:SF234">
    <property type="entry name" value="HTH-TYPE TRANSCRIPTIONAL REGULATOR BETI"/>
    <property type="match status" value="1"/>
</dbReference>
<sequence>MHNQYQEMSVPDRTDWLTGRARGEAATERILAAAADLLTERGFDAVTVDAVAHRAGCSRATLYRHVGGRQAIVDGVLARAAADVARRVSEAVAGRSGTDRITEAILASVIAIRGSAPLHNWVTGDRSREVDDHLAGSPRLGEIAAALTGLSPTGEAAAWTVRVVLTLLTWPLPDPESERRLVRRFVAPGFG</sequence>
<dbReference type="PRINTS" id="PR00455">
    <property type="entry name" value="HTHTETR"/>
</dbReference>
<reference evidence="7" key="1">
    <citation type="journal article" date="2019" name="Int. J. Syst. Evol. Microbiol.">
        <title>The Global Catalogue of Microorganisms (GCM) 10K type strain sequencing project: providing services to taxonomists for standard genome sequencing and annotation.</title>
        <authorList>
            <consortium name="The Broad Institute Genomics Platform"/>
            <consortium name="The Broad Institute Genome Sequencing Center for Infectious Disease"/>
            <person name="Wu L."/>
            <person name="Ma J."/>
        </authorList>
    </citation>
    <scope>NUCLEOTIDE SEQUENCE [LARGE SCALE GENOMIC DNA]</scope>
    <source>
        <strain evidence="7">JCM 32206</strain>
    </source>
</reference>
<dbReference type="SUPFAM" id="SSF46689">
    <property type="entry name" value="Homeodomain-like"/>
    <property type="match status" value="1"/>
</dbReference>
<evidence type="ECO:0000256" key="1">
    <source>
        <dbReference type="ARBA" id="ARBA00023015"/>
    </source>
</evidence>
<dbReference type="PANTHER" id="PTHR30055">
    <property type="entry name" value="HTH-TYPE TRANSCRIPTIONAL REGULATOR RUTR"/>
    <property type="match status" value="1"/>
</dbReference>
<feature type="domain" description="HTH tetR-type" evidence="5">
    <location>
        <begin position="24"/>
        <end position="84"/>
    </location>
</feature>
<organism evidence="6 7">
    <name type="scientific">Rhodococcus olei</name>
    <dbReference type="NCBI Taxonomy" id="2161675"/>
    <lineage>
        <taxon>Bacteria</taxon>
        <taxon>Bacillati</taxon>
        <taxon>Actinomycetota</taxon>
        <taxon>Actinomycetes</taxon>
        <taxon>Mycobacteriales</taxon>
        <taxon>Nocardiaceae</taxon>
        <taxon>Rhodococcus</taxon>
    </lineage>
</organism>
<keyword evidence="2 4" id="KW-0238">DNA-binding</keyword>
<dbReference type="Proteomes" id="UP001501183">
    <property type="component" value="Unassembled WGS sequence"/>
</dbReference>
<keyword evidence="7" id="KW-1185">Reference proteome</keyword>
<dbReference type="PROSITE" id="PS50977">
    <property type="entry name" value="HTH_TETR_2"/>
    <property type="match status" value="1"/>
</dbReference>
<protein>
    <submittedName>
        <fullName evidence="6">TetR/AcrR family transcriptional regulator</fullName>
    </submittedName>
</protein>
<evidence type="ECO:0000259" key="5">
    <source>
        <dbReference type="PROSITE" id="PS50977"/>
    </source>
</evidence>
<dbReference type="Pfam" id="PF00440">
    <property type="entry name" value="TetR_N"/>
    <property type="match status" value="1"/>
</dbReference>
<dbReference type="InterPro" id="IPR001647">
    <property type="entry name" value="HTH_TetR"/>
</dbReference>
<proteinExistence type="predicted"/>
<name>A0ABP8PEI9_9NOCA</name>
<keyword evidence="1" id="KW-0805">Transcription regulation</keyword>
<evidence type="ECO:0000256" key="3">
    <source>
        <dbReference type="ARBA" id="ARBA00023163"/>
    </source>
</evidence>
<accession>A0ABP8PEI9</accession>
<dbReference type="InterPro" id="IPR050109">
    <property type="entry name" value="HTH-type_TetR-like_transc_reg"/>
</dbReference>
<evidence type="ECO:0000313" key="6">
    <source>
        <dbReference type="EMBL" id="GAA4485439.1"/>
    </source>
</evidence>
<evidence type="ECO:0000256" key="4">
    <source>
        <dbReference type="PROSITE-ProRule" id="PRU00335"/>
    </source>
</evidence>
<evidence type="ECO:0000256" key="2">
    <source>
        <dbReference type="ARBA" id="ARBA00023125"/>
    </source>
</evidence>
<keyword evidence="3" id="KW-0804">Transcription</keyword>
<dbReference type="EMBL" id="BAABFB010000063">
    <property type="protein sequence ID" value="GAA4485439.1"/>
    <property type="molecule type" value="Genomic_DNA"/>
</dbReference>
<dbReference type="Gene3D" id="1.10.357.10">
    <property type="entry name" value="Tetracycline Repressor, domain 2"/>
    <property type="match status" value="1"/>
</dbReference>